<comment type="caution">
    <text evidence="3">The sequence shown here is derived from an EMBL/GenBank/DDBJ whole genome shotgun (WGS) entry which is preliminary data.</text>
</comment>
<feature type="compositionally biased region" description="Basic and acidic residues" evidence="1">
    <location>
        <begin position="103"/>
        <end position="118"/>
    </location>
</feature>
<dbReference type="OrthoDB" id="6120427at2759"/>
<reference evidence="3" key="1">
    <citation type="submission" date="2018-11" db="EMBL/GenBank/DDBJ databases">
        <authorList>
            <person name="Alioto T."/>
            <person name="Alioto T."/>
        </authorList>
    </citation>
    <scope>NUCLEOTIDE SEQUENCE</scope>
</reference>
<keyword evidence="4" id="KW-1185">Reference proteome</keyword>
<feature type="region of interest" description="Disordered" evidence="1">
    <location>
        <begin position="1"/>
        <end position="33"/>
    </location>
</feature>
<feature type="compositionally biased region" description="Polar residues" evidence="1">
    <location>
        <begin position="192"/>
        <end position="213"/>
    </location>
</feature>
<dbReference type="Proteomes" id="UP000596742">
    <property type="component" value="Unassembled WGS sequence"/>
</dbReference>
<protein>
    <submittedName>
        <fullName evidence="3">Uncharacterized protein</fullName>
    </submittedName>
</protein>
<feature type="transmembrane region" description="Helical" evidence="2">
    <location>
        <begin position="43"/>
        <end position="69"/>
    </location>
</feature>
<proteinExistence type="predicted"/>
<evidence type="ECO:0000313" key="4">
    <source>
        <dbReference type="Proteomes" id="UP000596742"/>
    </source>
</evidence>
<dbReference type="AlphaFoldDB" id="A0A8B6E2G9"/>
<keyword evidence="2" id="KW-0812">Transmembrane</keyword>
<evidence type="ECO:0000313" key="3">
    <source>
        <dbReference type="EMBL" id="VDI27954.1"/>
    </source>
</evidence>
<name>A0A8B6E2G9_MYTGA</name>
<accession>A0A8B6E2G9</accession>
<feature type="region of interest" description="Disordered" evidence="1">
    <location>
        <begin position="175"/>
        <end position="216"/>
    </location>
</feature>
<feature type="region of interest" description="Disordered" evidence="1">
    <location>
        <begin position="93"/>
        <end position="126"/>
    </location>
</feature>
<feature type="compositionally biased region" description="Low complexity" evidence="1">
    <location>
        <begin position="15"/>
        <end position="33"/>
    </location>
</feature>
<dbReference type="EMBL" id="UYJE01004429">
    <property type="protein sequence ID" value="VDI27954.1"/>
    <property type="molecule type" value="Genomic_DNA"/>
</dbReference>
<keyword evidence="2" id="KW-0472">Membrane</keyword>
<keyword evidence="2" id="KW-1133">Transmembrane helix</keyword>
<sequence>MSNNTSNATLREETTVFADTTTQTTSTEIKSTSTVTEGGGMGAMAVAGTVIGAIVAACVIACLAVIILIRYRKSQKKSQDKYKQTVKNLKIDQLPTPSDVASEELRPPGRKPVTREPEVEPDLGSSVLHYQNVAELKYENVDSPAEIEQPIYLEPRGEDKRLYTTGAGSEYYVVNDDPSKVPNLPCRDDNPKQNNKIRTNVTSDSNTKKTTSHSAKDYVNLKEEIILPPHPKHKDKRMKIHAKNDLAVDEVYENEEIPKIQHSKKPKR</sequence>
<evidence type="ECO:0000256" key="1">
    <source>
        <dbReference type="SAM" id="MobiDB-lite"/>
    </source>
</evidence>
<gene>
    <name evidence="3" type="ORF">MGAL_10B030792</name>
</gene>
<evidence type="ECO:0000256" key="2">
    <source>
        <dbReference type="SAM" id="Phobius"/>
    </source>
</evidence>
<organism evidence="3 4">
    <name type="scientific">Mytilus galloprovincialis</name>
    <name type="common">Mediterranean mussel</name>
    <dbReference type="NCBI Taxonomy" id="29158"/>
    <lineage>
        <taxon>Eukaryota</taxon>
        <taxon>Metazoa</taxon>
        <taxon>Spiralia</taxon>
        <taxon>Lophotrochozoa</taxon>
        <taxon>Mollusca</taxon>
        <taxon>Bivalvia</taxon>
        <taxon>Autobranchia</taxon>
        <taxon>Pteriomorphia</taxon>
        <taxon>Mytilida</taxon>
        <taxon>Mytiloidea</taxon>
        <taxon>Mytilidae</taxon>
        <taxon>Mytilinae</taxon>
        <taxon>Mytilus</taxon>
    </lineage>
</organism>